<dbReference type="CDD" id="cd06261">
    <property type="entry name" value="TM_PBP2"/>
    <property type="match status" value="1"/>
</dbReference>
<evidence type="ECO:0000256" key="3">
    <source>
        <dbReference type="ARBA" id="ARBA00022475"/>
    </source>
</evidence>
<evidence type="ECO:0000256" key="5">
    <source>
        <dbReference type="ARBA" id="ARBA00022989"/>
    </source>
</evidence>
<evidence type="ECO:0000313" key="9">
    <source>
        <dbReference type="EMBL" id="RGE65486.1"/>
    </source>
</evidence>
<keyword evidence="3" id="KW-1003">Cell membrane</keyword>
<feature type="transmembrane region" description="Helical" evidence="7">
    <location>
        <begin position="113"/>
        <end position="135"/>
    </location>
</feature>
<keyword evidence="4 7" id="KW-0812">Transmembrane</keyword>
<evidence type="ECO:0000256" key="4">
    <source>
        <dbReference type="ARBA" id="ARBA00022692"/>
    </source>
</evidence>
<reference evidence="9 10" key="1">
    <citation type="submission" date="2018-08" db="EMBL/GenBank/DDBJ databases">
        <title>A genome reference for cultivated species of the human gut microbiota.</title>
        <authorList>
            <person name="Zou Y."/>
            <person name="Xue W."/>
            <person name="Luo G."/>
        </authorList>
    </citation>
    <scope>NUCLEOTIDE SEQUENCE [LARGE SCALE GENOMIC DNA]</scope>
    <source>
        <strain evidence="9 10">AF26-4BH</strain>
    </source>
</reference>
<feature type="domain" description="ABC transmembrane type-1" evidence="8">
    <location>
        <begin position="78"/>
        <end position="283"/>
    </location>
</feature>
<dbReference type="EMBL" id="QVLU01000035">
    <property type="protein sequence ID" value="RGE65486.1"/>
    <property type="molecule type" value="Genomic_DNA"/>
</dbReference>
<feature type="transmembrane region" description="Helical" evidence="7">
    <location>
        <begin position="14"/>
        <end position="35"/>
    </location>
</feature>
<comment type="subcellular location">
    <subcellularLocation>
        <location evidence="1 7">Cell membrane</location>
        <topology evidence="1 7">Multi-pass membrane protein</topology>
    </subcellularLocation>
</comment>
<dbReference type="GO" id="GO:0005886">
    <property type="term" value="C:plasma membrane"/>
    <property type="evidence" value="ECO:0007669"/>
    <property type="project" value="UniProtKB-SubCell"/>
</dbReference>
<feature type="transmembrane region" description="Helical" evidence="7">
    <location>
        <begin position="78"/>
        <end position="101"/>
    </location>
</feature>
<evidence type="ECO:0000256" key="6">
    <source>
        <dbReference type="ARBA" id="ARBA00023136"/>
    </source>
</evidence>
<dbReference type="RefSeq" id="WP_025489475.1">
    <property type="nucleotide sequence ID" value="NZ_JBKVAZ010000010.1"/>
</dbReference>
<comment type="caution">
    <text evidence="9">The sequence shown here is derived from an EMBL/GenBank/DDBJ whole genome shotgun (WGS) entry which is preliminary data.</text>
</comment>
<dbReference type="PANTHER" id="PTHR43744">
    <property type="entry name" value="ABC TRANSPORTER PERMEASE PROTEIN MG189-RELATED-RELATED"/>
    <property type="match status" value="1"/>
</dbReference>
<organism evidence="9 10">
    <name type="scientific">Eisenbergiella massiliensis</name>
    <dbReference type="NCBI Taxonomy" id="1720294"/>
    <lineage>
        <taxon>Bacteria</taxon>
        <taxon>Bacillati</taxon>
        <taxon>Bacillota</taxon>
        <taxon>Clostridia</taxon>
        <taxon>Lachnospirales</taxon>
        <taxon>Lachnospiraceae</taxon>
        <taxon>Eisenbergiella</taxon>
    </lineage>
</organism>
<dbReference type="Gene3D" id="1.10.3720.10">
    <property type="entry name" value="MetI-like"/>
    <property type="match status" value="1"/>
</dbReference>
<evidence type="ECO:0000313" key="10">
    <source>
        <dbReference type="Proteomes" id="UP000261166"/>
    </source>
</evidence>
<name>A0A3E3IEN3_9FIRM</name>
<proteinExistence type="inferred from homology"/>
<keyword evidence="2 7" id="KW-0813">Transport</keyword>
<dbReference type="PANTHER" id="PTHR43744:SF9">
    <property type="entry name" value="POLYGALACTURONAN_RHAMNOGALACTURONAN TRANSPORT SYSTEM PERMEASE PROTEIN YTCP"/>
    <property type="match status" value="1"/>
</dbReference>
<keyword evidence="5 7" id="KW-1133">Transmembrane helix</keyword>
<dbReference type="InterPro" id="IPR035906">
    <property type="entry name" value="MetI-like_sf"/>
</dbReference>
<comment type="similarity">
    <text evidence="7">Belongs to the binding-protein-dependent transport system permease family.</text>
</comment>
<feature type="transmembrane region" description="Helical" evidence="7">
    <location>
        <begin position="147"/>
        <end position="165"/>
    </location>
</feature>
<dbReference type="AlphaFoldDB" id="A0A3E3IEN3"/>
<dbReference type="OrthoDB" id="157184at2"/>
<evidence type="ECO:0000256" key="1">
    <source>
        <dbReference type="ARBA" id="ARBA00004651"/>
    </source>
</evidence>
<dbReference type="SUPFAM" id="SSF161098">
    <property type="entry name" value="MetI-like"/>
    <property type="match status" value="1"/>
</dbReference>
<evidence type="ECO:0000256" key="2">
    <source>
        <dbReference type="ARBA" id="ARBA00022448"/>
    </source>
</evidence>
<feature type="transmembrane region" description="Helical" evidence="7">
    <location>
        <begin position="264"/>
        <end position="283"/>
    </location>
</feature>
<dbReference type="GO" id="GO:0055085">
    <property type="term" value="P:transmembrane transport"/>
    <property type="evidence" value="ECO:0007669"/>
    <property type="project" value="InterPro"/>
</dbReference>
<dbReference type="PROSITE" id="PS50928">
    <property type="entry name" value="ABC_TM1"/>
    <property type="match status" value="1"/>
</dbReference>
<accession>A0A3E3IEN3</accession>
<evidence type="ECO:0000256" key="7">
    <source>
        <dbReference type="RuleBase" id="RU363032"/>
    </source>
</evidence>
<keyword evidence="6 7" id="KW-0472">Membrane</keyword>
<protein>
    <submittedName>
        <fullName evidence="9">Carbohydrate ABC transporter permease</fullName>
    </submittedName>
</protein>
<evidence type="ECO:0000259" key="8">
    <source>
        <dbReference type="PROSITE" id="PS50928"/>
    </source>
</evidence>
<dbReference type="InterPro" id="IPR000515">
    <property type="entry name" value="MetI-like"/>
</dbReference>
<feature type="transmembrane region" description="Helical" evidence="7">
    <location>
        <begin position="186"/>
        <end position="211"/>
    </location>
</feature>
<dbReference type="Pfam" id="PF00528">
    <property type="entry name" value="BPD_transp_1"/>
    <property type="match status" value="1"/>
</dbReference>
<dbReference type="Proteomes" id="UP000261166">
    <property type="component" value="Unassembled WGS sequence"/>
</dbReference>
<sequence length="298" mass="33553">MKPNKIKTSTVSKVFDVCNVLFMLLFAFIMIYPFWNQLVISFNEGSDTVKGGLTFWPRAFTLDNYTYIFKRSSIGKGAVISVLRASVGTVLTIFFTGLLAYVTTIRHFVGRNFVRLVFVITMYFGGGLIPTYLLYTQLGLTETFTVYWLPTLFSAYYMILIASFIQGLPDSLAESARLDGASELQIYFKVILPLCKPVIAAIAVMLAVGHWNSWFDVMLYNSSGKWDTLQVYLRKILLESEQASRLLSEQKQFAFMKNLTTSSIRAATTMIVTIPIVCIYPFLQKYFVGGITIGAVKG</sequence>
<gene>
    <name evidence="9" type="ORF">DWY69_25960</name>
</gene>